<dbReference type="EMBL" id="JBHUOP010000002">
    <property type="protein sequence ID" value="MFD2840099.1"/>
    <property type="molecule type" value="Genomic_DNA"/>
</dbReference>
<name>A0ABW5XG79_9MICO</name>
<evidence type="ECO:0000313" key="2">
    <source>
        <dbReference type="Proteomes" id="UP001597391"/>
    </source>
</evidence>
<comment type="caution">
    <text evidence="1">The sequence shown here is derived from an EMBL/GenBank/DDBJ whole genome shotgun (WGS) entry which is preliminary data.</text>
</comment>
<evidence type="ECO:0008006" key="3">
    <source>
        <dbReference type="Google" id="ProtNLM"/>
    </source>
</evidence>
<keyword evidence="2" id="KW-1185">Reference proteome</keyword>
<gene>
    <name evidence="1" type="ORF">ACFSYH_05890</name>
</gene>
<dbReference type="RefSeq" id="WP_377465765.1">
    <property type="nucleotide sequence ID" value="NZ_JBHUOP010000002.1"/>
</dbReference>
<evidence type="ECO:0000313" key="1">
    <source>
        <dbReference type="EMBL" id="MFD2840099.1"/>
    </source>
</evidence>
<organism evidence="1 2">
    <name type="scientific">Populibacterium corticicola</name>
    <dbReference type="NCBI Taxonomy" id="1812826"/>
    <lineage>
        <taxon>Bacteria</taxon>
        <taxon>Bacillati</taxon>
        <taxon>Actinomycetota</taxon>
        <taxon>Actinomycetes</taxon>
        <taxon>Micrococcales</taxon>
        <taxon>Jonesiaceae</taxon>
        <taxon>Populibacterium</taxon>
    </lineage>
</organism>
<protein>
    <recommendedName>
        <fullName evidence="3">Tail terminator</fullName>
    </recommendedName>
</protein>
<accession>A0ABW5XG79</accession>
<proteinExistence type="predicted"/>
<dbReference type="Proteomes" id="UP001597391">
    <property type="component" value="Unassembled WGS sequence"/>
</dbReference>
<reference evidence="2" key="1">
    <citation type="journal article" date="2019" name="Int. J. Syst. Evol. Microbiol.">
        <title>The Global Catalogue of Microorganisms (GCM) 10K type strain sequencing project: providing services to taxonomists for standard genome sequencing and annotation.</title>
        <authorList>
            <consortium name="The Broad Institute Genomics Platform"/>
            <consortium name="The Broad Institute Genome Sequencing Center for Infectious Disease"/>
            <person name="Wu L."/>
            <person name="Ma J."/>
        </authorList>
    </citation>
    <scope>NUCLEOTIDE SEQUENCE [LARGE SCALE GENOMIC DNA]</scope>
    <source>
        <strain evidence="2">KCTC 33576</strain>
    </source>
</reference>
<sequence>MKLTSTRRTTAQVIEDETTIHTHAMLPPALRPPCAILVPGDPYVSDGMVFTKALITYELRLVAPATQQPETALDQLEQMAETVFENLGDDYRLALGGISEPYSLVIGGATSFPAVSIGVTVEIDR</sequence>